<keyword evidence="2" id="KW-1185">Reference proteome</keyword>
<evidence type="ECO:0000313" key="2">
    <source>
        <dbReference type="Proteomes" id="UP001017257"/>
    </source>
</evidence>
<proteinExistence type="predicted"/>
<dbReference type="RefSeq" id="WP_173945123.1">
    <property type="nucleotide sequence ID" value="NZ_CP102846.1"/>
</dbReference>
<dbReference type="Proteomes" id="UP001017257">
    <property type="component" value="Plasmid pR24_1"/>
</dbReference>
<geneLocation type="plasmid" evidence="1 2">
    <name>pR24_1</name>
</geneLocation>
<organism evidence="1 2">
    <name type="scientific">Microvirga terrae</name>
    <dbReference type="NCBI Taxonomy" id="2740529"/>
    <lineage>
        <taxon>Bacteria</taxon>
        <taxon>Pseudomonadati</taxon>
        <taxon>Pseudomonadota</taxon>
        <taxon>Alphaproteobacteria</taxon>
        <taxon>Hyphomicrobiales</taxon>
        <taxon>Methylobacteriaceae</taxon>
        <taxon>Microvirga</taxon>
    </lineage>
</organism>
<protein>
    <submittedName>
        <fullName evidence="1">DUF2171 domain-containing protein</fullName>
    </submittedName>
</protein>
<evidence type="ECO:0000313" key="1">
    <source>
        <dbReference type="EMBL" id="UVF22525.1"/>
    </source>
</evidence>
<gene>
    <name evidence="1" type="ORF">HPT29_025595</name>
</gene>
<name>A0ABY5RZ55_9HYPH</name>
<reference evidence="1" key="1">
    <citation type="submission" date="2022-08" db="EMBL/GenBank/DDBJ databases">
        <title>Microvirga terrae sp. nov., isolated from soil.</title>
        <authorList>
            <person name="Kim K.H."/>
            <person name="Seo Y.L."/>
            <person name="Kim J.M."/>
            <person name="Lee J.K."/>
            <person name="Han D.M."/>
            <person name="Jeon C.O."/>
        </authorList>
    </citation>
    <scope>NUCLEOTIDE SEQUENCE</scope>
    <source>
        <strain evidence="1">R24</strain>
        <plasmid evidence="1">pR24_1</plasmid>
    </source>
</reference>
<accession>A0ABY5RZ55</accession>
<dbReference type="EMBL" id="CP102846">
    <property type="protein sequence ID" value="UVF22525.1"/>
    <property type="molecule type" value="Genomic_DNA"/>
</dbReference>
<sequence>MIELDKIHKGMDVLTSDGHRIGAVREVLGHVLFLDTGRCPDPKVSVSMMWIADISQAVELAKTREQVEHEWRARGYNEAP</sequence>
<keyword evidence="1" id="KW-0614">Plasmid</keyword>
<dbReference type="Pfam" id="PF09939">
    <property type="entry name" value="DUF2171"/>
    <property type="match status" value="1"/>
</dbReference>
<dbReference type="InterPro" id="IPR018684">
    <property type="entry name" value="DUF2171"/>
</dbReference>